<dbReference type="Proteomes" id="UP000735874">
    <property type="component" value="Unassembled WGS sequence"/>
</dbReference>
<dbReference type="Proteomes" id="UP000736787">
    <property type="component" value="Unassembled WGS sequence"/>
</dbReference>
<dbReference type="AlphaFoldDB" id="A0A329RJX0"/>
<dbReference type="Proteomes" id="UP000760860">
    <property type="component" value="Unassembled WGS sequence"/>
</dbReference>
<dbReference type="Proteomes" id="UP000251314">
    <property type="component" value="Unassembled WGS sequence"/>
</dbReference>
<proteinExistence type="predicted"/>
<evidence type="ECO:0000313" key="4">
    <source>
        <dbReference type="EMBL" id="KAG2907470.1"/>
    </source>
</evidence>
<dbReference type="VEuPathDB" id="FungiDB:PC110_g18902"/>
<evidence type="ECO:0000313" key="6">
    <source>
        <dbReference type="EMBL" id="RAW24671.1"/>
    </source>
</evidence>
<evidence type="ECO:0000256" key="1">
    <source>
        <dbReference type="SAM" id="MobiDB-lite"/>
    </source>
</evidence>
<dbReference type="EMBL" id="RCMV01001866">
    <property type="protein sequence ID" value="KAG3206072.1"/>
    <property type="molecule type" value="Genomic_DNA"/>
</dbReference>
<evidence type="ECO:0000313" key="7">
    <source>
        <dbReference type="Proteomes" id="UP000251314"/>
    </source>
</evidence>
<reference evidence="6 7" key="1">
    <citation type="submission" date="2018-01" db="EMBL/GenBank/DDBJ databases">
        <title>Draft genome of the strawberry crown rot pathogen Phytophthora cactorum.</title>
        <authorList>
            <person name="Armitage A.D."/>
            <person name="Lysoe E."/>
            <person name="Nellist C.F."/>
            <person name="Harrison R.J."/>
            <person name="Brurberg M.B."/>
        </authorList>
    </citation>
    <scope>NUCLEOTIDE SEQUENCE [LARGE SCALE GENOMIC DNA]</scope>
    <source>
        <strain evidence="6 7">10300</strain>
    </source>
</reference>
<organism evidence="6 7">
    <name type="scientific">Phytophthora cactorum</name>
    <dbReference type="NCBI Taxonomy" id="29920"/>
    <lineage>
        <taxon>Eukaryota</taxon>
        <taxon>Sar</taxon>
        <taxon>Stramenopiles</taxon>
        <taxon>Oomycota</taxon>
        <taxon>Peronosporomycetes</taxon>
        <taxon>Peronosporales</taxon>
        <taxon>Peronosporaceae</taxon>
        <taxon>Phytophthora</taxon>
    </lineage>
</organism>
<sequence length="43" mass="4527">MGLRFRPGVFFGPQAATSGDSIGNDEAAASTHQEEMSLKASKE</sequence>
<comment type="caution">
    <text evidence="6">The sequence shown here is derived from an EMBL/GenBank/DDBJ whole genome shotgun (WGS) entry which is preliminary data.</text>
</comment>
<dbReference type="EMBL" id="RCMI01000512">
    <property type="protein sequence ID" value="KAG2907470.1"/>
    <property type="molecule type" value="Genomic_DNA"/>
</dbReference>
<dbReference type="EMBL" id="RCMG01001659">
    <property type="protein sequence ID" value="KAG2822507.1"/>
    <property type="molecule type" value="Genomic_DNA"/>
</dbReference>
<dbReference type="EMBL" id="RCMK01001735">
    <property type="protein sequence ID" value="KAG2889201.1"/>
    <property type="molecule type" value="Genomic_DNA"/>
</dbReference>
<name>A0A329RJX0_9STRA</name>
<feature type="region of interest" description="Disordered" evidence="1">
    <location>
        <begin position="1"/>
        <end position="43"/>
    </location>
</feature>
<protein>
    <submittedName>
        <fullName evidence="6">Uncharacterized protein</fullName>
    </submittedName>
</protein>
<keyword evidence="7" id="KW-1185">Reference proteome</keyword>
<evidence type="ECO:0000313" key="2">
    <source>
        <dbReference type="EMBL" id="KAG2822507.1"/>
    </source>
</evidence>
<dbReference type="Proteomes" id="UP000774804">
    <property type="component" value="Unassembled WGS sequence"/>
</dbReference>
<reference evidence="2" key="2">
    <citation type="submission" date="2018-10" db="EMBL/GenBank/DDBJ databases">
        <title>Effector identification in a new, highly contiguous assembly of the strawberry crown rot pathogen Phytophthora cactorum.</title>
        <authorList>
            <person name="Armitage A.D."/>
            <person name="Nellist C.F."/>
            <person name="Bates H."/>
            <person name="Vickerstaff R.J."/>
            <person name="Harrison R.J."/>
        </authorList>
    </citation>
    <scope>NUCLEOTIDE SEQUENCE</scope>
    <source>
        <strain evidence="2">15-7</strain>
        <strain evidence="4">4032</strain>
        <strain evidence="3">4040</strain>
        <strain evidence="5">P421</strain>
    </source>
</reference>
<accession>A0A329RJX0</accession>
<evidence type="ECO:0000313" key="5">
    <source>
        <dbReference type="EMBL" id="KAG3206072.1"/>
    </source>
</evidence>
<dbReference type="EMBL" id="MJFZ01000851">
    <property type="protein sequence ID" value="RAW24671.1"/>
    <property type="molecule type" value="Genomic_DNA"/>
</dbReference>
<evidence type="ECO:0000313" key="3">
    <source>
        <dbReference type="EMBL" id="KAG2889201.1"/>
    </source>
</evidence>
<gene>
    <name evidence="6" type="ORF">PC110_g18902</name>
    <name evidence="2" type="ORF">PC113_g22322</name>
    <name evidence="4" type="ORF">PC115_g13928</name>
    <name evidence="3" type="ORF">PC117_g24744</name>
    <name evidence="5" type="ORF">PC129_g21871</name>
</gene>
<feature type="compositionally biased region" description="Basic and acidic residues" evidence="1">
    <location>
        <begin position="32"/>
        <end position="43"/>
    </location>
</feature>